<evidence type="ECO:0000259" key="10">
    <source>
        <dbReference type="PROSITE" id="PS51030"/>
    </source>
</evidence>
<evidence type="ECO:0000256" key="1">
    <source>
        <dbReference type="ARBA" id="ARBA00022723"/>
    </source>
</evidence>
<gene>
    <name evidence="11" type="ORF">MNOR_LOCUS37561</name>
</gene>
<dbReference type="SUPFAM" id="SSF57716">
    <property type="entry name" value="Glucocorticoid receptor-like (DNA-binding domain)"/>
    <property type="match status" value="1"/>
</dbReference>
<keyword evidence="1" id="KW-0479">Metal-binding</keyword>
<dbReference type="GO" id="GO:0043565">
    <property type="term" value="F:sequence-specific DNA binding"/>
    <property type="evidence" value="ECO:0007669"/>
    <property type="project" value="InterPro"/>
</dbReference>
<proteinExistence type="predicted"/>
<name>A0AAV2SKD7_MEGNR</name>
<dbReference type="AlphaFoldDB" id="A0AAV2SKD7"/>
<keyword evidence="3" id="KW-0862">Zinc</keyword>
<dbReference type="InterPro" id="IPR050200">
    <property type="entry name" value="Nuclear_hormone_rcpt_NR3"/>
</dbReference>
<dbReference type="PANTHER" id="PTHR48092">
    <property type="entry name" value="KNIRPS-RELATED PROTEIN-RELATED"/>
    <property type="match status" value="1"/>
</dbReference>
<protein>
    <recommendedName>
        <fullName evidence="10">Nuclear receptor domain-containing protein</fullName>
    </recommendedName>
</protein>
<keyword evidence="6" id="KW-0804">Transcription</keyword>
<evidence type="ECO:0000313" key="12">
    <source>
        <dbReference type="Proteomes" id="UP001497623"/>
    </source>
</evidence>
<dbReference type="InterPro" id="IPR013088">
    <property type="entry name" value="Znf_NHR/GATA"/>
</dbReference>
<dbReference type="PRINTS" id="PR00047">
    <property type="entry name" value="STROIDFINGER"/>
</dbReference>
<feature type="region of interest" description="Disordered" evidence="9">
    <location>
        <begin position="156"/>
        <end position="185"/>
    </location>
</feature>
<dbReference type="InterPro" id="IPR001628">
    <property type="entry name" value="Znf_hrmn_rcpt"/>
</dbReference>
<sequence>MMLEVQEPPRPPQYRQMNHLCKVCGEPAAGFHFGAFTCEGCKSFFGRAYNNLAQIHDCKNGGQCVINKQNRTSCKACRLRKCLMVGMSKGGSRYGRRSNWFKIHCILQEQANYVSKDAENNGGNYQLDPVTNNLPVHHALPLTLPMNLETTNGKHEFSKTYSSEPDSDPRKTSTPKDSVSEENDVSNQHNQFIGLHPGLSLLHASQLYSRLYPQLISTTQPSPMMAPVPASSNSLTAPREIPPVYSHPFAAAAAAAAGLFNISRTTLPSPKLPLQLPLFSLQDQTLQSLPMNRKRCADSPIENLLCPQPWEASPAPEQDTPIDLSIKRPRLIATTELLKPTTPPNSQEYIVEPSTTFPVDLSLTV</sequence>
<accession>A0AAV2SKD7</accession>
<evidence type="ECO:0000256" key="4">
    <source>
        <dbReference type="ARBA" id="ARBA00023015"/>
    </source>
</evidence>
<dbReference type="Pfam" id="PF00105">
    <property type="entry name" value="zf-C4"/>
    <property type="match status" value="1"/>
</dbReference>
<evidence type="ECO:0000256" key="2">
    <source>
        <dbReference type="ARBA" id="ARBA00022771"/>
    </source>
</evidence>
<keyword evidence="8" id="KW-0539">Nucleus</keyword>
<keyword evidence="2" id="KW-0863">Zinc-finger</keyword>
<dbReference type="PROSITE" id="PS51030">
    <property type="entry name" value="NUCLEAR_REC_DBD_2"/>
    <property type="match status" value="1"/>
</dbReference>
<dbReference type="GO" id="GO:0003700">
    <property type="term" value="F:DNA-binding transcription factor activity"/>
    <property type="evidence" value="ECO:0007669"/>
    <property type="project" value="InterPro"/>
</dbReference>
<evidence type="ECO:0000256" key="5">
    <source>
        <dbReference type="ARBA" id="ARBA00023125"/>
    </source>
</evidence>
<dbReference type="SMART" id="SM00399">
    <property type="entry name" value="ZnF_C4"/>
    <property type="match status" value="1"/>
</dbReference>
<evidence type="ECO:0000256" key="9">
    <source>
        <dbReference type="SAM" id="MobiDB-lite"/>
    </source>
</evidence>
<evidence type="ECO:0000313" key="11">
    <source>
        <dbReference type="EMBL" id="CAL4200702.1"/>
    </source>
</evidence>
<evidence type="ECO:0000256" key="8">
    <source>
        <dbReference type="ARBA" id="ARBA00023242"/>
    </source>
</evidence>
<evidence type="ECO:0000256" key="7">
    <source>
        <dbReference type="ARBA" id="ARBA00023170"/>
    </source>
</evidence>
<dbReference type="Proteomes" id="UP001497623">
    <property type="component" value="Unassembled WGS sequence"/>
</dbReference>
<feature type="domain" description="Nuclear receptor" evidence="10">
    <location>
        <begin position="18"/>
        <end position="94"/>
    </location>
</feature>
<organism evidence="11 12">
    <name type="scientific">Meganyctiphanes norvegica</name>
    <name type="common">Northern krill</name>
    <name type="synonym">Thysanopoda norvegica</name>
    <dbReference type="NCBI Taxonomy" id="48144"/>
    <lineage>
        <taxon>Eukaryota</taxon>
        <taxon>Metazoa</taxon>
        <taxon>Ecdysozoa</taxon>
        <taxon>Arthropoda</taxon>
        <taxon>Crustacea</taxon>
        <taxon>Multicrustacea</taxon>
        <taxon>Malacostraca</taxon>
        <taxon>Eumalacostraca</taxon>
        <taxon>Eucarida</taxon>
        <taxon>Euphausiacea</taxon>
        <taxon>Euphausiidae</taxon>
        <taxon>Meganyctiphanes</taxon>
    </lineage>
</organism>
<evidence type="ECO:0000256" key="3">
    <source>
        <dbReference type="ARBA" id="ARBA00022833"/>
    </source>
</evidence>
<keyword evidence="12" id="KW-1185">Reference proteome</keyword>
<dbReference type="Gene3D" id="3.30.50.10">
    <property type="entry name" value="Erythroid Transcription Factor GATA-1, subunit A"/>
    <property type="match status" value="1"/>
</dbReference>
<dbReference type="GO" id="GO:0008270">
    <property type="term" value="F:zinc ion binding"/>
    <property type="evidence" value="ECO:0007669"/>
    <property type="project" value="UniProtKB-KW"/>
</dbReference>
<dbReference type="PROSITE" id="PS00031">
    <property type="entry name" value="NUCLEAR_REC_DBD_1"/>
    <property type="match status" value="1"/>
</dbReference>
<evidence type="ECO:0000256" key="6">
    <source>
        <dbReference type="ARBA" id="ARBA00023163"/>
    </source>
</evidence>
<dbReference type="EMBL" id="CAXKWB010076724">
    <property type="protein sequence ID" value="CAL4200702.1"/>
    <property type="molecule type" value="Genomic_DNA"/>
</dbReference>
<comment type="caution">
    <text evidence="11">The sequence shown here is derived from an EMBL/GenBank/DDBJ whole genome shotgun (WGS) entry which is preliminary data.</text>
</comment>
<keyword evidence="4" id="KW-0805">Transcription regulation</keyword>
<reference evidence="11 12" key="1">
    <citation type="submission" date="2024-05" db="EMBL/GenBank/DDBJ databases">
        <authorList>
            <person name="Wallberg A."/>
        </authorList>
    </citation>
    <scope>NUCLEOTIDE SEQUENCE [LARGE SCALE GENOMIC DNA]</scope>
</reference>
<keyword evidence="7" id="KW-0675">Receptor</keyword>
<keyword evidence="5" id="KW-0238">DNA-binding</keyword>